<dbReference type="OrthoDB" id="515660at2759"/>
<feature type="region of interest" description="Disordered" evidence="1">
    <location>
        <begin position="564"/>
        <end position="597"/>
    </location>
</feature>
<dbReference type="InterPro" id="IPR040283">
    <property type="entry name" value="DDB_G0292058-like"/>
</dbReference>
<dbReference type="Proteomes" id="UP001055712">
    <property type="component" value="Unassembled WGS sequence"/>
</dbReference>
<feature type="transmembrane region" description="Helical" evidence="2">
    <location>
        <begin position="139"/>
        <end position="160"/>
    </location>
</feature>
<feature type="transmembrane region" description="Helical" evidence="2">
    <location>
        <begin position="53"/>
        <end position="85"/>
    </location>
</feature>
<evidence type="ECO:0000313" key="4">
    <source>
        <dbReference type="Proteomes" id="UP001055712"/>
    </source>
</evidence>
<reference evidence="3" key="1">
    <citation type="journal article" date="2019" name="Plant J.">
        <title>Chlorella vulgaris genome assembly and annotation reveals the molecular basis for metabolic acclimation to high light conditions.</title>
        <authorList>
            <person name="Cecchin M."/>
            <person name="Marcolungo L."/>
            <person name="Rossato M."/>
            <person name="Girolomoni L."/>
            <person name="Cosentino E."/>
            <person name="Cuine S."/>
            <person name="Li-Beisson Y."/>
            <person name="Delledonne M."/>
            <person name="Ballottari M."/>
        </authorList>
    </citation>
    <scope>NUCLEOTIDE SEQUENCE</scope>
    <source>
        <strain evidence="3">211/11P</strain>
    </source>
</reference>
<dbReference type="AlphaFoldDB" id="A0A9D4YV49"/>
<keyword evidence="2" id="KW-0812">Transmembrane</keyword>
<keyword evidence="2" id="KW-0472">Membrane</keyword>
<keyword evidence="4" id="KW-1185">Reference proteome</keyword>
<evidence type="ECO:0000313" key="3">
    <source>
        <dbReference type="EMBL" id="KAI3427371.1"/>
    </source>
</evidence>
<keyword evidence="2" id="KW-1133">Transmembrane helix</keyword>
<dbReference type="PANTHER" id="PTHR31414">
    <property type="entry name" value="TRANSMEMBRANE PROTEIN DDB_G0292058"/>
    <property type="match status" value="1"/>
</dbReference>
<feature type="transmembrane region" description="Helical" evidence="2">
    <location>
        <begin position="291"/>
        <end position="313"/>
    </location>
</feature>
<sequence>MSNVTTVRPIEPYLPSCSGFTVQDFRNEFESRGTAFNLSNTGKYVYDEVVPSLIPGIVVGCVALFFSIFFLCWLCAGCIVSYCCCCRRKQRHAQQLAAQQAGASEQFISGQGGSQPSAAFGYPAYIQQPKRAALSWRNLFWALFFALSLAIIGVSAWGLAESIQLTDYTVSDFWGIVGEAQNRVELTIQSMQSLQEGADRLSNSSAVLASNRDGVVQSLQAVAQTRGIALPLSTAESVADVLSGAPSALQQGSGAIGQAITFLQDNVNQTIADIRDDFEPPTMAVQETWRFIPFAVIFGVTILVTALLMPLIWKMTWPKTAACLTALLWLCICLLMLLGTGLLNGVHVVATDACLFAETFAVDYVNRRTQGSQWGETVTDMVQYYIGQNVSISGTNLIPSGTGNAALEALRVYLPAGAQTSIGDIDNLLQSLSGATEDLAAAATDPSVKQRLSGIAGPQVADALQSTGLAVGSLSDALTNLTVLANRTNAEGVYRNTKVYICCNLRDSFHNMWVAWTVVGVLGFVMALMASAVVVNVARTRRKRMKAAPSAALGGGALWAKEPPHAAKEAGELPTSHAAAPQATAGAWQGQLPSPARSRVSVQPIPEALPPGRGAAWGYGGPTGAVAHL</sequence>
<dbReference type="PANTHER" id="PTHR31414:SF18">
    <property type="entry name" value="TRANSMEMBRANE PROTEIN-RELATED"/>
    <property type="match status" value="1"/>
</dbReference>
<accession>A0A9D4YV49</accession>
<dbReference type="GO" id="GO:0016020">
    <property type="term" value="C:membrane"/>
    <property type="evidence" value="ECO:0007669"/>
    <property type="project" value="TreeGrafter"/>
</dbReference>
<reference evidence="3" key="2">
    <citation type="submission" date="2020-11" db="EMBL/GenBank/DDBJ databases">
        <authorList>
            <person name="Cecchin M."/>
            <person name="Marcolungo L."/>
            <person name="Rossato M."/>
            <person name="Girolomoni L."/>
            <person name="Cosentino E."/>
            <person name="Cuine S."/>
            <person name="Li-Beisson Y."/>
            <person name="Delledonne M."/>
            <person name="Ballottari M."/>
        </authorList>
    </citation>
    <scope>NUCLEOTIDE SEQUENCE</scope>
    <source>
        <strain evidence="3">211/11P</strain>
        <tissue evidence="3">Whole cell</tissue>
    </source>
</reference>
<protein>
    <submittedName>
        <fullName evidence="3">Uncharacterized protein</fullName>
    </submittedName>
</protein>
<evidence type="ECO:0000256" key="2">
    <source>
        <dbReference type="SAM" id="Phobius"/>
    </source>
</evidence>
<feature type="transmembrane region" description="Helical" evidence="2">
    <location>
        <begin position="513"/>
        <end position="538"/>
    </location>
</feature>
<name>A0A9D4YV49_CHLVU</name>
<organism evidence="3 4">
    <name type="scientific">Chlorella vulgaris</name>
    <name type="common">Green alga</name>
    <dbReference type="NCBI Taxonomy" id="3077"/>
    <lineage>
        <taxon>Eukaryota</taxon>
        <taxon>Viridiplantae</taxon>
        <taxon>Chlorophyta</taxon>
        <taxon>core chlorophytes</taxon>
        <taxon>Trebouxiophyceae</taxon>
        <taxon>Chlorellales</taxon>
        <taxon>Chlorellaceae</taxon>
        <taxon>Chlorella clade</taxon>
        <taxon>Chlorella</taxon>
    </lineage>
</organism>
<evidence type="ECO:0000256" key="1">
    <source>
        <dbReference type="SAM" id="MobiDB-lite"/>
    </source>
</evidence>
<feature type="transmembrane region" description="Helical" evidence="2">
    <location>
        <begin position="320"/>
        <end position="343"/>
    </location>
</feature>
<proteinExistence type="predicted"/>
<gene>
    <name evidence="3" type="ORF">D9Q98_010287</name>
</gene>
<comment type="caution">
    <text evidence="3">The sequence shown here is derived from an EMBL/GenBank/DDBJ whole genome shotgun (WGS) entry which is preliminary data.</text>
</comment>
<feature type="compositionally biased region" description="Low complexity" evidence="1">
    <location>
        <begin position="578"/>
        <end position="591"/>
    </location>
</feature>
<dbReference type="EMBL" id="SIDB01000010">
    <property type="protein sequence ID" value="KAI3427371.1"/>
    <property type="molecule type" value="Genomic_DNA"/>
</dbReference>